<keyword evidence="2" id="KW-0238">DNA-binding</keyword>
<dbReference type="PANTHER" id="PTHR30363:SF44">
    <property type="entry name" value="AGA OPERON TRANSCRIPTIONAL REPRESSOR-RELATED"/>
    <property type="match status" value="1"/>
</dbReference>
<dbReference type="InterPro" id="IPR036390">
    <property type="entry name" value="WH_DNA-bd_sf"/>
</dbReference>
<dbReference type="PRINTS" id="PR00037">
    <property type="entry name" value="HTHLACR"/>
</dbReference>
<dbReference type="Proteomes" id="UP000309676">
    <property type="component" value="Unassembled WGS sequence"/>
</dbReference>
<protein>
    <submittedName>
        <fullName evidence="5">DeoR/GlpR transcriptional regulator</fullName>
    </submittedName>
</protein>
<dbReference type="Gene3D" id="1.10.10.10">
    <property type="entry name" value="Winged helix-like DNA-binding domain superfamily/Winged helix DNA-binding domain"/>
    <property type="match status" value="1"/>
</dbReference>
<reference evidence="5 6" key="1">
    <citation type="submission" date="2019-05" db="EMBL/GenBank/DDBJ databases">
        <authorList>
            <person name="Narsing Rao M.P."/>
            <person name="Li W.J."/>
        </authorList>
    </citation>
    <scope>NUCLEOTIDE SEQUENCE [LARGE SCALE GENOMIC DNA]</scope>
    <source>
        <strain evidence="5 6">SYSU_K30003</strain>
    </source>
</reference>
<dbReference type="GO" id="GO:0003700">
    <property type="term" value="F:DNA-binding transcription factor activity"/>
    <property type="evidence" value="ECO:0007669"/>
    <property type="project" value="InterPro"/>
</dbReference>
<dbReference type="EMBL" id="VCIW01000033">
    <property type="protein sequence ID" value="TLS48536.1"/>
    <property type="molecule type" value="Genomic_DNA"/>
</dbReference>
<dbReference type="Gene3D" id="3.40.50.1360">
    <property type="match status" value="1"/>
</dbReference>
<comment type="caution">
    <text evidence="5">The sequence shown here is derived from an EMBL/GenBank/DDBJ whole genome shotgun (WGS) entry which is preliminary data.</text>
</comment>
<dbReference type="InterPro" id="IPR050313">
    <property type="entry name" value="Carb_Metab_HTH_regulators"/>
</dbReference>
<sequence>MLVAERLQRIVDLVNERKSIRVSELSELCDVTEETIRRDLDKLEAEGKLARTHGGAISLAETRTEVPYYEREIVRSEEKRRIAEEAVKLIRPKDRILLDASSTAWYMARLIPDMPLTVLTNSIKAAVELAGKEKIQVISTGGILSPGSLSYVGPLAERALELYHVDRLFLSCKGARLDRGLSESNELQALVKQRMIAAADEVVLLADHSKFEVQAFTHVAGWDRVTRVVTDAGTAAGDVARLREMGIDVTQLTASSS</sequence>
<dbReference type="InterPro" id="IPR037171">
    <property type="entry name" value="NagB/RpiA_transferase-like"/>
</dbReference>
<proteinExistence type="predicted"/>
<organism evidence="5 6">
    <name type="scientific">Paenibacillus antri</name>
    <dbReference type="NCBI Taxonomy" id="2582848"/>
    <lineage>
        <taxon>Bacteria</taxon>
        <taxon>Bacillati</taxon>
        <taxon>Bacillota</taxon>
        <taxon>Bacilli</taxon>
        <taxon>Bacillales</taxon>
        <taxon>Paenibacillaceae</taxon>
        <taxon>Paenibacillus</taxon>
    </lineage>
</organism>
<dbReference type="SUPFAM" id="SSF46785">
    <property type="entry name" value="Winged helix' DNA-binding domain"/>
    <property type="match status" value="1"/>
</dbReference>
<evidence type="ECO:0000259" key="4">
    <source>
        <dbReference type="PROSITE" id="PS51000"/>
    </source>
</evidence>
<dbReference type="GO" id="GO:0003677">
    <property type="term" value="F:DNA binding"/>
    <property type="evidence" value="ECO:0007669"/>
    <property type="project" value="UniProtKB-KW"/>
</dbReference>
<evidence type="ECO:0000256" key="1">
    <source>
        <dbReference type="ARBA" id="ARBA00023015"/>
    </source>
</evidence>
<evidence type="ECO:0000313" key="5">
    <source>
        <dbReference type="EMBL" id="TLS48536.1"/>
    </source>
</evidence>
<dbReference type="SUPFAM" id="SSF100950">
    <property type="entry name" value="NagB/RpiA/CoA transferase-like"/>
    <property type="match status" value="1"/>
</dbReference>
<evidence type="ECO:0000256" key="3">
    <source>
        <dbReference type="ARBA" id="ARBA00023163"/>
    </source>
</evidence>
<dbReference type="InterPro" id="IPR014036">
    <property type="entry name" value="DeoR-like_C"/>
</dbReference>
<dbReference type="InterPro" id="IPR036388">
    <property type="entry name" value="WH-like_DNA-bd_sf"/>
</dbReference>
<dbReference type="InterPro" id="IPR001034">
    <property type="entry name" value="DeoR_HTH"/>
</dbReference>
<dbReference type="SMART" id="SM01134">
    <property type="entry name" value="DeoRC"/>
    <property type="match status" value="1"/>
</dbReference>
<feature type="domain" description="HTH deoR-type" evidence="4">
    <location>
        <begin position="3"/>
        <end position="58"/>
    </location>
</feature>
<keyword evidence="3" id="KW-0804">Transcription</keyword>
<dbReference type="PROSITE" id="PS00894">
    <property type="entry name" value="HTH_DEOR_1"/>
    <property type="match status" value="1"/>
</dbReference>
<name>A0A5R9G2L7_9BACL</name>
<dbReference type="AlphaFoldDB" id="A0A5R9G2L7"/>
<dbReference type="Pfam" id="PF08220">
    <property type="entry name" value="HTH_DeoR"/>
    <property type="match status" value="1"/>
</dbReference>
<accession>A0A5R9G2L7</accession>
<evidence type="ECO:0000256" key="2">
    <source>
        <dbReference type="ARBA" id="ARBA00023125"/>
    </source>
</evidence>
<evidence type="ECO:0000313" key="6">
    <source>
        <dbReference type="Proteomes" id="UP000309676"/>
    </source>
</evidence>
<dbReference type="Pfam" id="PF00455">
    <property type="entry name" value="DeoRC"/>
    <property type="match status" value="1"/>
</dbReference>
<dbReference type="PANTHER" id="PTHR30363">
    <property type="entry name" value="HTH-TYPE TRANSCRIPTIONAL REGULATOR SRLR-RELATED"/>
    <property type="match status" value="1"/>
</dbReference>
<dbReference type="RefSeq" id="WP_138198029.1">
    <property type="nucleotide sequence ID" value="NZ_VCIW01000033.1"/>
</dbReference>
<keyword evidence="1" id="KW-0805">Transcription regulation</keyword>
<dbReference type="PROSITE" id="PS51000">
    <property type="entry name" value="HTH_DEOR_2"/>
    <property type="match status" value="1"/>
</dbReference>
<gene>
    <name evidence="5" type="ORF">FE782_29940</name>
</gene>
<keyword evidence="6" id="KW-1185">Reference proteome</keyword>
<dbReference type="InterPro" id="IPR018356">
    <property type="entry name" value="Tscrpt_reg_HTH_DeoR_CS"/>
</dbReference>
<dbReference type="SMART" id="SM00420">
    <property type="entry name" value="HTH_DEOR"/>
    <property type="match status" value="1"/>
</dbReference>
<dbReference type="OrthoDB" id="9797223at2"/>